<evidence type="ECO:0000313" key="10">
    <source>
        <dbReference type="EMBL" id="AEM68709.1"/>
    </source>
</evidence>
<dbReference type="InterPro" id="IPR044742">
    <property type="entry name" value="DEAD/DEAH_RhlB"/>
</dbReference>
<dbReference type="EMBL" id="CP003021">
    <property type="protein sequence ID" value="AEM68709.1"/>
    <property type="molecule type" value="Genomic_DNA"/>
</dbReference>
<dbReference type="GO" id="GO:0003676">
    <property type="term" value="F:nucleic acid binding"/>
    <property type="evidence" value="ECO:0007669"/>
    <property type="project" value="InterPro"/>
</dbReference>
<dbReference type="CDD" id="cd18787">
    <property type="entry name" value="SF2_C_DEAD"/>
    <property type="match status" value="1"/>
</dbReference>
<dbReference type="AlphaFoldDB" id="A0A7U3ZSL5"/>
<accession>A0A7U3ZSL5</accession>
<feature type="domain" description="Helicase ATP-binding" evidence="7">
    <location>
        <begin position="32"/>
        <end position="208"/>
    </location>
</feature>
<dbReference type="SUPFAM" id="SSF52540">
    <property type="entry name" value="P-loop containing nucleoside triphosphate hydrolases"/>
    <property type="match status" value="1"/>
</dbReference>
<keyword evidence="2 10" id="KW-0378">Hydrolase</keyword>
<dbReference type="PROSITE" id="PS51192">
    <property type="entry name" value="HELICASE_ATP_BIND_1"/>
    <property type="match status" value="1"/>
</dbReference>
<sequence length="456" mass="53118">MKFTDFGFKKYINDTLQEIEFIYPTSIQQKVIPLFKKRQNIIALAHTGTGKTHSFLLPILNNLDLDLLKTKQHVQAVIITPTRELAKQIYLNIQQFAKLNPKITYAMFIGGEDINKNLEQLKKAQPAIVIGTPGRLKELYDQNQLRLTTASYLVIDECDMIFDLGFIEDVDYLISKMNNNPTIGIFSATINKQLKNFASKYLKNVILIDDSKKQLATKNVRHILIDTKNREIEESLIKIINSINPFLCLIFVNQKDQIANIVKILHTNKILRVGELHGDLQPRTRMTMLKKIKNHEYKYVVATDVASRGVDITGVSHVISIDLPKDLNYYIHRSGRTGRNKLTGISYVIYNLKNQEQIKQLIKKGINFEVQKLVDDQLVDITSSKPTKKITYQNLDLESKQVINKYQNQKVKPNYRKKRKQELEKIKQKIRRQHIKENIEKIKKQKYKKRRQELFD</sequence>
<dbReference type="CDD" id="cd00268">
    <property type="entry name" value="DEADc"/>
    <property type="match status" value="1"/>
</dbReference>
<feature type="domain" description="Helicase C-terminal" evidence="8">
    <location>
        <begin position="231"/>
        <end position="382"/>
    </location>
</feature>
<comment type="similarity">
    <text evidence="5">Belongs to the DEAD box helicase family.</text>
</comment>
<dbReference type="RefSeq" id="WP_014035065.1">
    <property type="nucleotide sequence ID" value="NC_015946.1"/>
</dbReference>
<dbReference type="GO" id="GO:0005524">
    <property type="term" value="F:ATP binding"/>
    <property type="evidence" value="ECO:0007669"/>
    <property type="project" value="UniProtKB-KW"/>
</dbReference>
<dbReference type="PROSITE" id="PS51195">
    <property type="entry name" value="Q_MOTIF"/>
    <property type="match status" value="1"/>
</dbReference>
<dbReference type="GO" id="GO:0005829">
    <property type="term" value="C:cytosol"/>
    <property type="evidence" value="ECO:0007669"/>
    <property type="project" value="TreeGrafter"/>
</dbReference>
<dbReference type="Pfam" id="PF00271">
    <property type="entry name" value="Helicase_C"/>
    <property type="match status" value="1"/>
</dbReference>
<feature type="short sequence motif" description="Q motif" evidence="6">
    <location>
        <begin position="1"/>
        <end position="29"/>
    </location>
</feature>
<dbReference type="SMART" id="SM00487">
    <property type="entry name" value="DEXDc"/>
    <property type="match status" value="1"/>
</dbReference>
<reference evidence="10 11" key="1">
    <citation type="journal article" date="2011" name="J. Bacteriol.">
        <title>Genome Sequence of Mycoplasma putrefaciens Type Strain KS1.</title>
        <authorList>
            <person name="Calcutt M.J."/>
            <person name="Foecking M.F."/>
        </authorList>
    </citation>
    <scope>NUCLEOTIDE SEQUENCE [LARGE SCALE GENOMIC DNA]</scope>
    <source>
        <strain evidence="11">ATCC 15718 / NCTC 10155 / C30 KS-1 / KS-1</strain>
    </source>
</reference>
<keyword evidence="4" id="KW-0067">ATP-binding</keyword>
<evidence type="ECO:0000256" key="1">
    <source>
        <dbReference type="ARBA" id="ARBA00022741"/>
    </source>
</evidence>
<dbReference type="InterPro" id="IPR014001">
    <property type="entry name" value="Helicase_ATP-bd"/>
</dbReference>
<keyword evidence="1" id="KW-0547">Nucleotide-binding</keyword>
<gene>
    <name evidence="10" type="ordered locus">MPUT_0331</name>
</gene>
<evidence type="ECO:0000259" key="7">
    <source>
        <dbReference type="PROSITE" id="PS51192"/>
    </source>
</evidence>
<evidence type="ECO:0000256" key="5">
    <source>
        <dbReference type="ARBA" id="ARBA00038437"/>
    </source>
</evidence>
<evidence type="ECO:0000256" key="6">
    <source>
        <dbReference type="PROSITE-ProRule" id="PRU00552"/>
    </source>
</evidence>
<dbReference type="EC" id="3.6.4.13" evidence="10"/>
<dbReference type="GO" id="GO:0016787">
    <property type="term" value="F:hydrolase activity"/>
    <property type="evidence" value="ECO:0007669"/>
    <property type="project" value="UniProtKB-KW"/>
</dbReference>
<dbReference type="Gene3D" id="3.40.50.300">
    <property type="entry name" value="P-loop containing nucleotide triphosphate hydrolases"/>
    <property type="match status" value="2"/>
</dbReference>
<dbReference type="KEGG" id="mpf:MPUT_0331"/>
<evidence type="ECO:0000256" key="4">
    <source>
        <dbReference type="ARBA" id="ARBA00022840"/>
    </source>
</evidence>
<evidence type="ECO:0000256" key="3">
    <source>
        <dbReference type="ARBA" id="ARBA00022806"/>
    </source>
</evidence>
<evidence type="ECO:0000259" key="8">
    <source>
        <dbReference type="PROSITE" id="PS51194"/>
    </source>
</evidence>
<dbReference type="InterPro" id="IPR011545">
    <property type="entry name" value="DEAD/DEAH_box_helicase_dom"/>
</dbReference>
<organism evidence="10 11">
    <name type="scientific">Mycoplasma putrefaciens (strain ATCC 15718 / NCTC 10155 / C30 KS-1 / KS-1)</name>
    <dbReference type="NCBI Taxonomy" id="743965"/>
    <lineage>
        <taxon>Bacteria</taxon>
        <taxon>Bacillati</taxon>
        <taxon>Mycoplasmatota</taxon>
        <taxon>Mollicutes</taxon>
        <taxon>Mycoplasmataceae</taxon>
        <taxon>Mycoplasma</taxon>
    </lineage>
</organism>
<dbReference type="Proteomes" id="UP000008907">
    <property type="component" value="Chromosome"/>
</dbReference>
<dbReference type="SMART" id="SM00490">
    <property type="entry name" value="HELICc"/>
    <property type="match status" value="1"/>
</dbReference>
<dbReference type="Pfam" id="PF00270">
    <property type="entry name" value="DEAD"/>
    <property type="match status" value="1"/>
</dbReference>
<evidence type="ECO:0000313" key="11">
    <source>
        <dbReference type="Proteomes" id="UP000008907"/>
    </source>
</evidence>
<dbReference type="InterPro" id="IPR027417">
    <property type="entry name" value="P-loop_NTPase"/>
</dbReference>
<evidence type="ECO:0000259" key="9">
    <source>
        <dbReference type="PROSITE" id="PS51195"/>
    </source>
</evidence>
<name>A0A7U3ZSL5_MYCPK</name>
<dbReference type="PROSITE" id="PS51194">
    <property type="entry name" value="HELICASE_CTER"/>
    <property type="match status" value="1"/>
</dbReference>
<protein>
    <submittedName>
        <fullName evidence="10">DEAD-box ATP-dependent RNA helicase</fullName>
        <ecNumber evidence="10">3.6.4.13</ecNumber>
    </submittedName>
</protein>
<dbReference type="InterPro" id="IPR001650">
    <property type="entry name" value="Helicase_C-like"/>
</dbReference>
<feature type="domain" description="DEAD-box RNA helicase Q" evidence="9">
    <location>
        <begin position="1"/>
        <end position="29"/>
    </location>
</feature>
<dbReference type="InterPro" id="IPR050079">
    <property type="entry name" value="DEAD_box_RNA_helicase"/>
</dbReference>
<dbReference type="PANTHER" id="PTHR47959:SF13">
    <property type="entry name" value="ATP-DEPENDENT RNA HELICASE RHLE"/>
    <property type="match status" value="1"/>
</dbReference>
<proteinExistence type="inferred from homology"/>
<dbReference type="InterPro" id="IPR014014">
    <property type="entry name" value="RNA_helicase_DEAD_Q_motif"/>
</dbReference>
<dbReference type="PANTHER" id="PTHR47959">
    <property type="entry name" value="ATP-DEPENDENT RNA HELICASE RHLE-RELATED"/>
    <property type="match status" value="1"/>
</dbReference>
<keyword evidence="3 10" id="KW-0347">Helicase</keyword>
<evidence type="ECO:0000256" key="2">
    <source>
        <dbReference type="ARBA" id="ARBA00022801"/>
    </source>
</evidence>
<dbReference type="GO" id="GO:0003724">
    <property type="term" value="F:RNA helicase activity"/>
    <property type="evidence" value="ECO:0007669"/>
    <property type="project" value="UniProtKB-EC"/>
</dbReference>